<evidence type="ECO:0000259" key="1">
    <source>
        <dbReference type="Pfam" id="PF03478"/>
    </source>
</evidence>
<dbReference type="PANTHER" id="PTHR44259">
    <property type="entry name" value="OS07G0183000 PROTEIN-RELATED"/>
    <property type="match status" value="1"/>
</dbReference>
<reference evidence="2" key="1">
    <citation type="submission" date="2020-07" db="EMBL/GenBank/DDBJ databases">
        <title>Ethylene signaling mediates host invasion by parasitic plants.</title>
        <authorList>
            <person name="Yoshida S."/>
        </authorList>
    </citation>
    <scope>NUCLEOTIDE SEQUENCE</scope>
    <source>
        <strain evidence="2">Okayama</strain>
    </source>
</reference>
<proteinExistence type="predicted"/>
<organism evidence="2 3">
    <name type="scientific">Phtheirospermum japonicum</name>
    <dbReference type="NCBI Taxonomy" id="374723"/>
    <lineage>
        <taxon>Eukaryota</taxon>
        <taxon>Viridiplantae</taxon>
        <taxon>Streptophyta</taxon>
        <taxon>Embryophyta</taxon>
        <taxon>Tracheophyta</taxon>
        <taxon>Spermatophyta</taxon>
        <taxon>Magnoliopsida</taxon>
        <taxon>eudicotyledons</taxon>
        <taxon>Gunneridae</taxon>
        <taxon>Pentapetalae</taxon>
        <taxon>asterids</taxon>
        <taxon>lamiids</taxon>
        <taxon>Lamiales</taxon>
        <taxon>Orobanchaceae</taxon>
        <taxon>Orobanchaceae incertae sedis</taxon>
        <taxon>Phtheirospermum</taxon>
    </lineage>
</organism>
<feature type="domain" description="KIB1-4 beta-propeller" evidence="1">
    <location>
        <begin position="20"/>
        <end position="104"/>
    </location>
</feature>
<dbReference type="OrthoDB" id="900104at2759"/>
<dbReference type="Proteomes" id="UP000653305">
    <property type="component" value="Unassembled WGS sequence"/>
</dbReference>
<keyword evidence="3" id="KW-1185">Reference proteome</keyword>
<dbReference type="EMBL" id="BMAC01000178">
    <property type="protein sequence ID" value="GFP89020.1"/>
    <property type="molecule type" value="Genomic_DNA"/>
</dbReference>
<dbReference type="InterPro" id="IPR050942">
    <property type="entry name" value="F-box_BR-signaling"/>
</dbReference>
<dbReference type="AlphaFoldDB" id="A0A830BN87"/>
<evidence type="ECO:0000313" key="2">
    <source>
        <dbReference type="EMBL" id="GFP89020.1"/>
    </source>
</evidence>
<name>A0A830BN87_9LAMI</name>
<evidence type="ECO:0000313" key="3">
    <source>
        <dbReference type="Proteomes" id="UP000653305"/>
    </source>
</evidence>
<comment type="caution">
    <text evidence="2">The sequence shown here is derived from an EMBL/GenBank/DDBJ whole genome shotgun (WGS) entry which is preliminary data.</text>
</comment>
<dbReference type="Pfam" id="PF03478">
    <property type="entry name" value="Beta-prop_KIB1-4"/>
    <property type="match status" value="1"/>
</dbReference>
<protein>
    <recommendedName>
        <fullName evidence="1">KIB1-4 beta-propeller domain-containing protein</fullName>
    </recommendedName>
</protein>
<gene>
    <name evidence="2" type="ORF">PHJA_001045700</name>
</gene>
<dbReference type="InterPro" id="IPR005174">
    <property type="entry name" value="KIB1-4_b-propeller"/>
</dbReference>
<sequence>MAPDGSAVNDEKSRIDRYPYKTIGFDVHKINRDAEEEEEGLSYLEDSLDGLAMFVGLNHSFAVSATAANGLQPNSIYFTDERLLSPSGWRDDVNYGGHDIGIFDYQNKTISPCYYPCDVQSFKRIIPAPIWFTPTLPA</sequence>
<accession>A0A830BN87</accession>
<dbReference type="PANTHER" id="PTHR44259:SF37">
    <property type="entry name" value="DUF1618 DOMAIN-CONTAINING PROTEIN"/>
    <property type="match status" value="1"/>
</dbReference>